<dbReference type="EMBL" id="BMFS01000004">
    <property type="protein sequence ID" value="GGG97206.1"/>
    <property type="molecule type" value="Genomic_DNA"/>
</dbReference>
<dbReference type="InterPro" id="IPR029069">
    <property type="entry name" value="HotDog_dom_sf"/>
</dbReference>
<dbReference type="PANTHER" id="PTHR43437">
    <property type="entry name" value="HYDROXYACYL-THIOESTER DEHYDRATASE TYPE 2, MITOCHONDRIAL-RELATED"/>
    <property type="match status" value="1"/>
</dbReference>
<feature type="domain" description="MaoC-like" evidence="1">
    <location>
        <begin position="23"/>
        <end position="117"/>
    </location>
</feature>
<name>A0ABQ1XLT9_9PROT</name>
<dbReference type="Gene3D" id="3.10.129.10">
    <property type="entry name" value="Hotdog Thioesterase"/>
    <property type="match status" value="1"/>
</dbReference>
<gene>
    <name evidence="2" type="ORF">GCM10007420_11100</name>
</gene>
<proteinExistence type="predicted"/>
<evidence type="ECO:0000313" key="2">
    <source>
        <dbReference type="EMBL" id="GGG97206.1"/>
    </source>
</evidence>
<dbReference type="InterPro" id="IPR002539">
    <property type="entry name" value="MaoC-like_dom"/>
</dbReference>
<dbReference type="PANTHER" id="PTHR43437:SF3">
    <property type="entry name" value="HYDROXYACYL-THIOESTER DEHYDRATASE TYPE 2, MITOCHONDRIAL"/>
    <property type="match status" value="1"/>
</dbReference>
<sequence length="148" mass="16387">MRMKEMQGFGINELEVGQTAAITRLVDDEAVRRFAEVSGDFNPLHLDEEYAARTPFRGRIAHGALIASYISCVLGNHLPGPGAVFAGMTMRFERPVRIGDTVIARATVTAIDIKQRRVMLDCTCEVDGELCMKAEAEVMVRKRRASSE</sequence>
<dbReference type="Proteomes" id="UP000648722">
    <property type="component" value="Unassembled WGS sequence"/>
</dbReference>
<protein>
    <submittedName>
        <fullName evidence="2">(R)-hydratase</fullName>
    </submittedName>
</protein>
<comment type="caution">
    <text evidence="2">The sequence shown here is derived from an EMBL/GenBank/DDBJ whole genome shotgun (WGS) entry which is preliminary data.</text>
</comment>
<reference evidence="3" key="1">
    <citation type="journal article" date="2019" name="Int. J. Syst. Evol. Microbiol.">
        <title>The Global Catalogue of Microorganisms (GCM) 10K type strain sequencing project: providing services to taxonomists for standard genome sequencing and annotation.</title>
        <authorList>
            <consortium name="The Broad Institute Genomics Platform"/>
            <consortium name="The Broad Institute Genome Sequencing Center for Infectious Disease"/>
            <person name="Wu L."/>
            <person name="Ma J."/>
        </authorList>
    </citation>
    <scope>NUCLEOTIDE SEQUENCE [LARGE SCALE GENOMIC DNA]</scope>
    <source>
        <strain evidence="3">CGMCC 1.12766</strain>
    </source>
</reference>
<dbReference type="Pfam" id="PF01575">
    <property type="entry name" value="MaoC_dehydratas"/>
    <property type="match status" value="1"/>
</dbReference>
<organism evidence="2 3">
    <name type="scientific">Glycocaulis albus</name>
    <dbReference type="NCBI Taxonomy" id="1382801"/>
    <lineage>
        <taxon>Bacteria</taxon>
        <taxon>Pseudomonadati</taxon>
        <taxon>Pseudomonadota</taxon>
        <taxon>Alphaproteobacteria</taxon>
        <taxon>Maricaulales</taxon>
        <taxon>Maricaulaceae</taxon>
        <taxon>Glycocaulis</taxon>
    </lineage>
</organism>
<evidence type="ECO:0000313" key="3">
    <source>
        <dbReference type="Proteomes" id="UP000648722"/>
    </source>
</evidence>
<accession>A0ABQ1XLT9</accession>
<dbReference type="InterPro" id="IPR050965">
    <property type="entry name" value="UPF0336/Enoyl-CoA_hydratase"/>
</dbReference>
<evidence type="ECO:0000259" key="1">
    <source>
        <dbReference type="Pfam" id="PF01575"/>
    </source>
</evidence>
<dbReference type="SUPFAM" id="SSF54637">
    <property type="entry name" value="Thioesterase/thiol ester dehydrase-isomerase"/>
    <property type="match status" value="1"/>
</dbReference>
<dbReference type="CDD" id="cd03449">
    <property type="entry name" value="R_hydratase"/>
    <property type="match status" value="1"/>
</dbReference>
<keyword evidence="3" id="KW-1185">Reference proteome</keyword>